<accession>A0A9Q8SDI1</accession>
<protein>
    <submittedName>
        <fullName evidence="1">Uncharacterized protein</fullName>
    </submittedName>
</protein>
<gene>
    <name evidence="1" type="ORF">CLUP02_01863</name>
</gene>
<evidence type="ECO:0000313" key="2">
    <source>
        <dbReference type="Proteomes" id="UP000830671"/>
    </source>
</evidence>
<name>A0A9Q8SDI1_9PEZI</name>
<dbReference type="KEGG" id="clup:CLUP02_01863"/>
<reference evidence="1" key="1">
    <citation type="journal article" date="2021" name="Mol. Plant Microbe Interact.">
        <title>Complete Genome Sequence of the Plant-Pathogenic Fungus Colletotrichum lupini.</title>
        <authorList>
            <person name="Baroncelli R."/>
            <person name="Pensec F."/>
            <person name="Da Lio D."/>
            <person name="Boufleur T."/>
            <person name="Vicente I."/>
            <person name="Sarrocco S."/>
            <person name="Picot A."/>
            <person name="Baraldi E."/>
            <person name="Sukno S."/>
            <person name="Thon M."/>
            <person name="Le Floch G."/>
        </authorList>
    </citation>
    <scope>NUCLEOTIDE SEQUENCE</scope>
    <source>
        <strain evidence="1">IMI 504893</strain>
    </source>
</reference>
<evidence type="ECO:0000313" key="1">
    <source>
        <dbReference type="EMBL" id="UQC75210.1"/>
    </source>
</evidence>
<dbReference type="Proteomes" id="UP000830671">
    <property type="component" value="Chromosome 1"/>
</dbReference>
<feature type="non-terminal residue" evidence="1">
    <location>
        <position position="1"/>
    </location>
</feature>
<dbReference type="AlphaFoldDB" id="A0A9Q8SDI1"/>
<proteinExistence type="predicted"/>
<sequence length="75" mass="8399">PNFIATLKELLAFKAYREFILIKVSYSLDARNLKTTTTIEANGFFILNMPNVGVIKAILLSLPLANIVRVTIIFT</sequence>
<dbReference type="EMBL" id="CP019471">
    <property type="protein sequence ID" value="UQC75210.1"/>
    <property type="molecule type" value="Genomic_DNA"/>
</dbReference>
<keyword evidence="2" id="KW-1185">Reference proteome</keyword>
<organism evidence="1 2">
    <name type="scientific">Colletotrichum lupini</name>
    <dbReference type="NCBI Taxonomy" id="145971"/>
    <lineage>
        <taxon>Eukaryota</taxon>
        <taxon>Fungi</taxon>
        <taxon>Dikarya</taxon>
        <taxon>Ascomycota</taxon>
        <taxon>Pezizomycotina</taxon>
        <taxon>Sordariomycetes</taxon>
        <taxon>Hypocreomycetidae</taxon>
        <taxon>Glomerellales</taxon>
        <taxon>Glomerellaceae</taxon>
        <taxon>Colletotrichum</taxon>
        <taxon>Colletotrichum acutatum species complex</taxon>
    </lineage>
</organism>
<dbReference type="GeneID" id="73335909"/>
<dbReference type="RefSeq" id="XP_049136856.1">
    <property type="nucleotide sequence ID" value="XM_049280899.1"/>
</dbReference>